<gene>
    <name evidence="1" type="ORF">BLNAU_5561</name>
</gene>
<evidence type="ECO:0000313" key="2">
    <source>
        <dbReference type="Proteomes" id="UP001281761"/>
    </source>
</evidence>
<evidence type="ECO:0000313" key="1">
    <source>
        <dbReference type="EMBL" id="KAK2959512.1"/>
    </source>
</evidence>
<accession>A0ABQ9Y700</accession>
<keyword evidence="2" id="KW-1185">Reference proteome</keyword>
<comment type="caution">
    <text evidence="1">The sequence shown here is derived from an EMBL/GenBank/DDBJ whole genome shotgun (WGS) entry which is preliminary data.</text>
</comment>
<dbReference type="EMBL" id="JARBJD010000029">
    <property type="protein sequence ID" value="KAK2959512.1"/>
    <property type="molecule type" value="Genomic_DNA"/>
</dbReference>
<name>A0ABQ9Y700_9EUKA</name>
<protein>
    <submittedName>
        <fullName evidence="1">Uncharacterized protein</fullName>
    </submittedName>
</protein>
<organism evidence="1 2">
    <name type="scientific">Blattamonas nauphoetae</name>
    <dbReference type="NCBI Taxonomy" id="2049346"/>
    <lineage>
        <taxon>Eukaryota</taxon>
        <taxon>Metamonada</taxon>
        <taxon>Preaxostyla</taxon>
        <taxon>Oxymonadida</taxon>
        <taxon>Blattamonas</taxon>
    </lineage>
</organism>
<proteinExistence type="predicted"/>
<dbReference type="Proteomes" id="UP001281761">
    <property type="component" value="Unassembled WGS sequence"/>
</dbReference>
<sequence length="476" mass="54783">MTEKTPSAVVLNTLAKISLFLDLRIACNSLYSIYWIAVRNSEVLSHIRTPVLPDSPPTSPFYGLSFLKSLSIKMRTVFGQFQKDVRLLLSDIPFLLSLTGVVYYRICRPLFFCVYGWDIFQISSSKRPFEIDVEAGSNIISRAKSAIRFNLDQLQMIHKLADSHPPSDIHSPLFGVEPTETDSAHPFSKENNLDGLKRDLNYMTGSAWNCLSKLASFFAIDLHPHLRSIVIDDLGLEDDILRSIEVGDKDVIIHTFSAVSSFLQITPHIRPRLQSGDFVEKVFSSFDFLSVPLYIPVFHLYTVMFIRGMFEVNEETDEIKQATLQSLRITVYNHVWPYLVYIITHSPTLNLSRQNRVCHEIDVTICHRNVCDMEMKGEELDEGFLLEQAKWEVRWLTEVENEKTTKERILTFEHRASGWMTENKERQKRRERMQRKEGWDDAVEARVTGFNPEMSPDLKGTVFKLGVLASFNPFNS</sequence>
<reference evidence="1 2" key="1">
    <citation type="journal article" date="2022" name="bioRxiv">
        <title>Genomics of Preaxostyla Flagellates Illuminates Evolutionary Transitions and the Path Towards Mitochondrial Loss.</title>
        <authorList>
            <person name="Novak L.V.F."/>
            <person name="Treitli S.C."/>
            <person name="Pyrih J."/>
            <person name="Halakuc P."/>
            <person name="Pipaliya S.V."/>
            <person name="Vacek V."/>
            <person name="Brzon O."/>
            <person name="Soukal P."/>
            <person name="Eme L."/>
            <person name="Dacks J.B."/>
            <person name="Karnkowska A."/>
            <person name="Elias M."/>
            <person name="Hampl V."/>
        </authorList>
    </citation>
    <scope>NUCLEOTIDE SEQUENCE [LARGE SCALE GENOMIC DNA]</scope>
    <source>
        <strain evidence="1">NAU3</strain>
        <tissue evidence="1">Gut</tissue>
    </source>
</reference>